<dbReference type="PANTHER" id="PTHR47926">
    <property type="entry name" value="PENTATRICOPEPTIDE REPEAT-CONTAINING PROTEIN"/>
    <property type="match status" value="1"/>
</dbReference>
<dbReference type="NCBIfam" id="TIGR00756">
    <property type="entry name" value="PPR"/>
    <property type="match status" value="9"/>
</dbReference>
<feature type="repeat" description="PPR" evidence="2">
    <location>
        <begin position="205"/>
        <end position="239"/>
    </location>
</feature>
<dbReference type="InterPro" id="IPR046960">
    <property type="entry name" value="PPR_At4g14850-like_plant"/>
</dbReference>
<accession>A0A5K1DBD6</accession>
<dbReference type="PROSITE" id="PS51375">
    <property type="entry name" value="PPR"/>
    <property type="match status" value="8"/>
</dbReference>
<feature type="repeat" description="PPR" evidence="2">
    <location>
        <begin position="376"/>
        <end position="410"/>
    </location>
</feature>
<dbReference type="Pfam" id="PF01535">
    <property type="entry name" value="PPR"/>
    <property type="match status" value="4"/>
</dbReference>
<protein>
    <recommendedName>
        <fullName evidence="4">Pentacotripeptide-repeat region of PRORP domain-containing protein</fullName>
    </recommendedName>
</protein>
<dbReference type="InterPro" id="IPR046848">
    <property type="entry name" value="E_motif"/>
</dbReference>
<dbReference type="Gramene" id="NC5G0049630.1">
    <property type="protein sequence ID" value="NC5G0049630.1:cds"/>
    <property type="gene ID" value="NC5G0049630"/>
</dbReference>
<dbReference type="InterPro" id="IPR011990">
    <property type="entry name" value="TPR-like_helical_dom_sf"/>
</dbReference>
<dbReference type="EMBL" id="LR721783">
    <property type="protein sequence ID" value="VVW33492.1"/>
    <property type="molecule type" value="Genomic_DNA"/>
</dbReference>
<feature type="repeat" description="PPR" evidence="2">
    <location>
        <begin position="104"/>
        <end position="138"/>
    </location>
</feature>
<evidence type="ECO:0000313" key="3">
    <source>
        <dbReference type="EMBL" id="VVW33492.1"/>
    </source>
</evidence>
<dbReference type="OMA" id="YPNSATI"/>
<reference evidence="3" key="1">
    <citation type="submission" date="2019-09" db="EMBL/GenBank/DDBJ databases">
        <authorList>
            <person name="Zhang L."/>
        </authorList>
    </citation>
    <scope>NUCLEOTIDE SEQUENCE</scope>
</reference>
<feature type="repeat" description="PPR" evidence="2">
    <location>
        <begin position="240"/>
        <end position="274"/>
    </location>
</feature>
<feature type="repeat" description="PPR" evidence="2">
    <location>
        <begin position="174"/>
        <end position="204"/>
    </location>
</feature>
<dbReference type="FunFam" id="1.25.40.10:FF:000280">
    <property type="entry name" value="Pentatricopeptide repeat-containing protein"/>
    <property type="match status" value="1"/>
</dbReference>
<name>A0A5K1DBD6_9MAGN</name>
<dbReference type="SUPFAM" id="SSF48452">
    <property type="entry name" value="TPR-like"/>
    <property type="match status" value="1"/>
</dbReference>
<sequence length="557" mass="62533">MQRPQGIFSIFRQNHGRPTSISRFYWLTQSVGRSYHVSSRSCGVYLQIFARTRSVNAGRLLHAIMVVNGVKQSSYLYSKLILFYCQCGRIPDARKVFEKMPKRNLQSWVVLLGAYARYGYWQGTLELFDRMLEEGFAPNKYVFPSALRACANLSDLETGKRIHALVRNSGFDTDVFVDSALVDMYAKCGCLESARRVFDMMSERDLVSWNTMVSSYSQCGMVEEALKLVRAMRSSGIKPDSVTWNAVIVGFSQMGNVVMALMSFRDMQADGIKPDIVSWTAMISGFAQNHLNEEAFGMFHRMLLSGFMPSSVTISGLLPACANLENLKHGKEIHGYSLIIGVAEEVFVSSSLVDVYAKCGFVSEARKVFDRMPKRNTVSWNSMIYGYAMHGHGIDALRLFYQMQSEGVIPDHITYTIVFTACSHGGFVDQGRAYFENMQLKHGIEPRMEHYAAIVDLLGRAGMLLEAYAFVNTMPMKPDFYVWGSLLGACRIHGNVELAEIAASHLFELEPRGSGSYILLSNILAEAGRWRDAADIEKMMKNKKIKKKAGCSWVEAG</sequence>
<evidence type="ECO:0000256" key="2">
    <source>
        <dbReference type="PROSITE-ProRule" id="PRU00708"/>
    </source>
</evidence>
<feature type="repeat" description="PPR" evidence="2">
    <location>
        <begin position="73"/>
        <end position="103"/>
    </location>
</feature>
<feature type="repeat" description="PPR" evidence="2">
    <location>
        <begin position="345"/>
        <end position="375"/>
    </location>
</feature>
<gene>
    <name evidence="3" type="ORF">NYM_LOCUS19000</name>
</gene>
<keyword evidence="1" id="KW-0677">Repeat</keyword>
<dbReference type="AlphaFoldDB" id="A0A5K1DBD6"/>
<dbReference type="OrthoDB" id="185373at2759"/>
<dbReference type="GO" id="GO:0003723">
    <property type="term" value="F:RNA binding"/>
    <property type="evidence" value="ECO:0007669"/>
    <property type="project" value="InterPro"/>
</dbReference>
<dbReference type="PANTHER" id="PTHR47926:SF487">
    <property type="entry name" value="REPEAT (TPR)-LIKE SUPERFAMILY PROTEIN, PUTATIVE-RELATED"/>
    <property type="match status" value="1"/>
</dbReference>
<dbReference type="GO" id="GO:0009451">
    <property type="term" value="P:RNA modification"/>
    <property type="evidence" value="ECO:0007669"/>
    <property type="project" value="InterPro"/>
</dbReference>
<dbReference type="Pfam" id="PF20431">
    <property type="entry name" value="E_motif"/>
    <property type="match status" value="1"/>
</dbReference>
<proteinExistence type="predicted"/>
<dbReference type="Gene3D" id="1.25.40.10">
    <property type="entry name" value="Tetratricopeptide repeat domain"/>
    <property type="match status" value="4"/>
</dbReference>
<dbReference type="FunFam" id="1.25.40.10:FF:000144">
    <property type="entry name" value="Pentatricopeptide repeat-containing protein, mitochondrial"/>
    <property type="match status" value="1"/>
</dbReference>
<evidence type="ECO:0008006" key="4">
    <source>
        <dbReference type="Google" id="ProtNLM"/>
    </source>
</evidence>
<dbReference type="FunFam" id="1.25.40.10:FF:001383">
    <property type="entry name" value="Pentatricopeptide repeat-containing protein mitochondrial"/>
    <property type="match status" value="1"/>
</dbReference>
<organism evidence="3">
    <name type="scientific">Nymphaea colorata</name>
    <name type="common">pocket water lily</name>
    <dbReference type="NCBI Taxonomy" id="210225"/>
    <lineage>
        <taxon>Eukaryota</taxon>
        <taxon>Viridiplantae</taxon>
        <taxon>Streptophyta</taxon>
        <taxon>Embryophyta</taxon>
        <taxon>Tracheophyta</taxon>
        <taxon>Spermatophyta</taxon>
        <taxon>Magnoliopsida</taxon>
        <taxon>Nymphaeales</taxon>
        <taxon>Nymphaeaceae</taxon>
        <taxon>Nymphaea</taxon>
    </lineage>
</organism>
<feature type="repeat" description="PPR" evidence="2">
    <location>
        <begin position="275"/>
        <end position="309"/>
    </location>
</feature>
<dbReference type="InterPro" id="IPR002885">
    <property type="entry name" value="PPR_rpt"/>
</dbReference>
<dbReference type="FunFam" id="1.25.40.10:FF:000682">
    <property type="entry name" value="Pentatricopeptide repeat-containing protein At3g16610"/>
    <property type="match status" value="1"/>
</dbReference>
<evidence type="ECO:0000256" key="1">
    <source>
        <dbReference type="ARBA" id="ARBA00022737"/>
    </source>
</evidence>
<dbReference type="Pfam" id="PF13041">
    <property type="entry name" value="PPR_2"/>
    <property type="match status" value="2"/>
</dbReference>